<protein>
    <submittedName>
        <fullName evidence="1">Uncharacterized protein</fullName>
    </submittedName>
</protein>
<reference evidence="2" key="1">
    <citation type="submission" date="2016-03" db="EMBL/GenBank/DDBJ databases">
        <authorList>
            <person name="Guldener U."/>
        </authorList>
    </citation>
    <scope>NUCLEOTIDE SEQUENCE [LARGE SCALE GENOMIC DNA]</scope>
</reference>
<organism evidence="1 2">
    <name type="scientific">Rhynchosporium secalis</name>
    <name type="common">Barley scald fungus</name>
    <dbReference type="NCBI Taxonomy" id="38038"/>
    <lineage>
        <taxon>Eukaryota</taxon>
        <taxon>Fungi</taxon>
        <taxon>Dikarya</taxon>
        <taxon>Ascomycota</taxon>
        <taxon>Pezizomycotina</taxon>
        <taxon>Leotiomycetes</taxon>
        <taxon>Helotiales</taxon>
        <taxon>Ploettnerulaceae</taxon>
        <taxon>Rhynchosporium</taxon>
    </lineage>
</organism>
<evidence type="ECO:0000313" key="1">
    <source>
        <dbReference type="EMBL" id="CZT45034.1"/>
    </source>
</evidence>
<dbReference type="AlphaFoldDB" id="A0A1E1M7G8"/>
<proteinExistence type="predicted"/>
<dbReference type="EMBL" id="FJVC01000200">
    <property type="protein sequence ID" value="CZT45034.1"/>
    <property type="molecule type" value="Genomic_DNA"/>
</dbReference>
<name>A0A1E1M7G8_RHYSE</name>
<dbReference type="Proteomes" id="UP000177625">
    <property type="component" value="Unassembled WGS sequence"/>
</dbReference>
<keyword evidence="2" id="KW-1185">Reference proteome</keyword>
<accession>A0A1E1M7G8</accession>
<sequence length="199" mass="22059">MSNLDTSLLEANMFIQQLASERFQHSLEAAKDKFSDAVHLSIAAANIASIPTQDAPREFRSTSIFNTKLYNCTTYNILEGVDHNPAAKFSRKWDFYSTKDVDMHGIRLQADRSAESAESAEEFVTEPADEVSKSGAEVLSKEIVIITLAAVEDSQTVVLSLDLQINLVCDHAIHHLRDLATDQELELAGARMMSQTRSL</sequence>
<gene>
    <name evidence="1" type="ORF">RSE6_05307</name>
</gene>
<evidence type="ECO:0000313" key="2">
    <source>
        <dbReference type="Proteomes" id="UP000177625"/>
    </source>
</evidence>